<protein>
    <submittedName>
        <fullName evidence="2">Uncharacterized protein</fullName>
    </submittedName>
</protein>
<evidence type="ECO:0000313" key="2">
    <source>
        <dbReference type="EMBL" id="KAJ8319289.1"/>
    </source>
</evidence>
<sequence>MAAISLDVLHVRFAAFSLLPMITTSDAAGMVTVSSTTSREMLSLALVTSQVIQFPLNSTPLLVLMIRSFSSITSQPSNRWSLIGATYTLQLNDSDPIVSFNSASPCVVIRLPASATTKQGITEKIMETKRYLSPSEIRYTQNSTSNTFGNHGRYANRLIGESLDDILLGNCNVHDIPTITVVRRNNAWYSVDNRRLWVLKKS</sequence>
<accession>A0ABQ9FPS3</accession>
<evidence type="ECO:0000313" key="3">
    <source>
        <dbReference type="Proteomes" id="UP001217089"/>
    </source>
</evidence>
<gene>
    <name evidence="2" type="ORF">KUTeg_004380</name>
</gene>
<name>A0ABQ9FPS3_TEGGR</name>
<keyword evidence="1" id="KW-0732">Signal</keyword>
<dbReference type="EMBL" id="JARBDR010000214">
    <property type="protein sequence ID" value="KAJ8319289.1"/>
    <property type="molecule type" value="Genomic_DNA"/>
</dbReference>
<feature type="signal peptide" evidence="1">
    <location>
        <begin position="1"/>
        <end position="27"/>
    </location>
</feature>
<proteinExistence type="predicted"/>
<feature type="chain" id="PRO_5046071832" evidence="1">
    <location>
        <begin position="28"/>
        <end position="202"/>
    </location>
</feature>
<comment type="caution">
    <text evidence="2">The sequence shown here is derived from an EMBL/GenBank/DDBJ whole genome shotgun (WGS) entry which is preliminary data.</text>
</comment>
<organism evidence="2 3">
    <name type="scientific">Tegillarca granosa</name>
    <name type="common">Malaysian cockle</name>
    <name type="synonym">Anadara granosa</name>
    <dbReference type="NCBI Taxonomy" id="220873"/>
    <lineage>
        <taxon>Eukaryota</taxon>
        <taxon>Metazoa</taxon>
        <taxon>Spiralia</taxon>
        <taxon>Lophotrochozoa</taxon>
        <taxon>Mollusca</taxon>
        <taxon>Bivalvia</taxon>
        <taxon>Autobranchia</taxon>
        <taxon>Pteriomorphia</taxon>
        <taxon>Arcoida</taxon>
        <taxon>Arcoidea</taxon>
        <taxon>Arcidae</taxon>
        <taxon>Tegillarca</taxon>
    </lineage>
</organism>
<evidence type="ECO:0000256" key="1">
    <source>
        <dbReference type="SAM" id="SignalP"/>
    </source>
</evidence>
<reference evidence="2 3" key="1">
    <citation type="submission" date="2022-12" db="EMBL/GenBank/DDBJ databases">
        <title>Chromosome-level genome of Tegillarca granosa.</title>
        <authorList>
            <person name="Kim J."/>
        </authorList>
    </citation>
    <scope>NUCLEOTIDE SEQUENCE [LARGE SCALE GENOMIC DNA]</scope>
    <source>
        <strain evidence="2">Teg-2019</strain>
        <tissue evidence="2">Adductor muscle</tissue>
    </source>
</reference>
<keyword evidence="3" id="KW-1185">Reference proteome</keyword>
<dbReference type="Proteomes" id="UP001217089">
    <property type="component" value="Unassembled WGS sequence"/>
</dbReference>